<organism evidence="6 7">
    <name type="scientific">Lampropedia puyangensis</name>
    <dbReference type="NCBI Taxonomy" id="1330072"/>
    <lineage>
        <taxon>Bacteria</taxon>
        <taxon>Pseudomonadati</taxon>
        <taxon>Pseudomonadota</taxon>
        <taxon>Betaproteobacteria</taxon>
        <taxon>Burkholderiales</taxon>
        <taxon>Comamonadaceae</taxon>
        <taxon>Lampropedia</taxon>
    </lineage>
</organism>
<dbReference type="GO" id="GO:0005576">
    <property type="term" value="C:extracellular region"/>
    <property type="evidence" value="ECO:0007669"/>
    <property type="project" value="TreeGrafter"/>
</dbReference>
<feature type="domain" description="Solute-binding protein family 3/N-terminal" evidence="5">
    <location>
        <begin position="32"/>
        <end position="262"/>
    </location>
</feature>
<dbReference type="CDD" id="cd13688">
    <property type="entry name" value="PBP2_GltI_DEBP"/>
    <property type="match status" value="1"/>
</dbReference>
<evidence type="ECO:0000256" key="1">
    <source>
        <dbReference type="ARBA" id="ARBA00010333"/>
    </source>
</evidence>
<evidence type="ECO:0000259" key="5">
    <source>
        <dbReference type="SMART" id="SM00062"/>
    </source>
</evidence>
<keyword evidence="3 4" id="KW-0732">Signal</keyword>
<comment type="caution">
    <text evidence="6">The sequence shown here is derived from an EMBL/GenBank/DDBJ whole genome shotgun (WGS) entry which is preliminary data.</text>
</comment>
<dbReference type="AlphaFoldDB" id="A0A4S8FCT1"/>
<dbReference type="Proteomes" id="UP000308917">
    <property type="component" value="Unassembled WGS sequence"/>
</dbReference>
<reference evidence="6 7" key="1">
    <citation type="journal article" date="2015" name="Antonie Van Leeuwenhoek">
        <title>Lampropedia puyangensis sp. nov., isolated from symptomatic bark of Populus ? euramericana canker and emended description of Lampropedia hyalina (Ehrenberg 1832) Lee et al. 2004.</title>
        <authorList>
            <person name="Li Y."/>
            <person name="Wang T."/>
            <person name="Piao C.G."/>
            <person name="Wang L.F."/>
            <person name="Tian G.Z."/>
            <person name="Zhu T.H."/>
            <person name="Guo M.W."/>
        </authorList>
    </citation>
    <scope>NUCLEOTIDE SEQUENCE [LARGE SCALE GENOMIC DNA]</scope>
    <source>
        <strain evidence="6 7">2-bin</strain>
    </source>
</reference>
<dbReference type="InterPro" id="IPR051455">
    <property type="entry name" value="Bact_solute-bind_prot3"/>
</dbReference>
<comment type="similarity">
    <text evidence="1">Belongs to the bacterial solute-binding protein 3 family.</text>
</comment>
<dbReference type="Gene3D" id="3.40.190.10">
    <property type="entry name" value="Periplasmic binding protein-like II"/>
    <property type="match status" value="2"/>
</dbReference>
<dbReference type="PANTHER" id="PTHR30085">
    <property type="entry name" value="AMINO ACID ABC TRANSPORTER PERMEASE"/>
    <property type="match status" value="1"/>
</dbReference>
<proteinExistence type="inferred from homology"/>
<dbReference type="SMART" id="SM00062">
    <property type="entry name" value="PBPb"/>
    <property type="match status" value="1"/>
</dbReference>
<dbReference type="OrthoDB" id="7240770at2"/>
<keyword evidence="7" id="KW-1185">Reference proteome</keyword>
<dbReference type="RefSeq" id="WP_136572770.1">
    <property type="nucleotide sequence ID" value="NZ_STFG01000004.1"/>
</dbReference>
<evidence type="ECO:0000256" key="4">
    <source>
        <dbReference type="SAM" id="SignalP"/>
    </source>
</evidence>
<sequence length="296" mass="32365">MKKHLFAITLLAAASAAFAQSNTLEKIANSGEITLGVRESSGLGYTLGNGKYVGFHTEMAENIVKDLEKDTGKTITIKYQPVTSQNRIPLVTNGTVDLECGSTTNNLARQKEVDFAYTTYVEEVRMAAKKDSGIKSVADLNGKTVAVTTGTTSVQTLRKHKRAEGVNFKETMGKDHADSFLLLETGRADVFVMDGSILAANISKSRNPGDYHIVGEVLNVEPIACMLRKDDDAFKAAVDKSIERQMKDGTLLALWDKWFLKPIPPANTTVGLELSESTKQAWANPNNKPMEDYKVE</sequence>
<dbReference type="PANTHER" id="PTHR30085:SF2">
    <property type="entry name" value="GLUTAMATE_ASPARTATE IMPORT SOLUTE-BINDING PROTEIN"/>
    <property type="match status" value="1"/>
</dbReference>
<evidence type="ECO:0000256" key="2">
    <source>
        <dbReference type="ARBA" id="ARBA00022448"/>
    </source>
</evidence>
<dbReference type="GO" id="GO:0006865">
    <property type="term" value="P:amino acid transport"/>
    <property type="evidence" value="ECO:0007669"/>
    <property type="project" value="TreeGrafter"/>
</dbReference>
<dbReference type="EMBL" id="STFG01000004">
    <property type="protein sequence ID" value="THU03662.1"/>
    <property type="molecule type" value="Genomic_DNA"/>
</dbReference>
<accession>A0A4S8FCT1</accession>
<evidence type="ECO:0000313" key="7">
    <source>
        <dbReference type="Proteomes" id="UP000308917"/>
    </source>
</evidence>
<dbReference type="Pfam" id="PF00497">
    <property type="entry name" value="SBP_bac_3"/>
    <property type="match status" value="1"/>
</dbReference>
<name>A0A4S8FCT1_9BURK</name>
<feature type="signal peptide" evidence="4">
    <location>
        <begin position="1"/>
        <end position="19"/>
    </location>
</feature>
<dbReference type="InterPro" id="IPR001638">
    <property type="entry name" value="Solute-binding_3/MltF_N"/>
</dbReference>
<keyword evidence="2" id="KW-0813">Transport</keyword>
<dbReference type="SUPFAM" id="SSF53850">
    <property type="entry name" value="Periplasmic binding protein-like II"/>
    <property type="match status" value="1"/>
</dbReference>
<protein>
    <submittedName>
        <fullName evidence="6">Amino acid ABC transporter substrate-binding protein</fullName>
    </submittedName>
</protein>
<evidence type="ECO:0000256" key="3">
    <source>
        <dbReference type="ARBA" id="ARBA00022729"/>
    </source>
</evidence>
<evidence type="ECO:0000313" key="6">
    <source>
        <dbReference type="EMBL" id="THU03662.1"/>
    </source>
</evidence>
<gene>
    <name evidence="6" type="ORF">E9531_05590</name>
</gene>
<feature type="chain" id="PRO_5020861935" evidence="4">
    <location>
        <begin position="20"/>
        <end position="296"/>
    </location>
</feature>
<dbReference type="GO" id="GO:0030288">
    <property type="term" value="C:outer membrane-bounded periplasmic space"/>
    <property type="evidence" value="ECO:0007669"/>
    <property type="project" value="TreeGrafter"/>
</dbReference>